<evidence type="ECO:0000313" key="3">
    <source>
        <dbReference type="Proteomes" id="UP000470926"/>
    </source>
</evidence>
<proteinExistence type="predicted"/>
<protein>
    <submittedName>
        <fullName evidence="2">Uncharacterized protein</fullName>
    </submittedName>
</protein>
<sequence length="169" mass="17791">MAQDGNGRNHKAAGRPDGGQFEKKTGQGSGDDPVPPEPSPDKAGGSYMDWPGRMADDDPELDDAGRAAVSGFLRRPRHRIGRDGAYAVGEPSVYGYAESKGGHVVGLVGAEIFGTLGLDDAALERHGIDRADFEEDVADAISDMVADDIHDNLGGVAMDRYGVGLEDPR</sequence>
<evidence type="ECO:0000313" key="2">
    <source>
        <dbReference type="EMBL" id="KAB6029383.1"/>
    </source>
</evidence>
<dbReference type="AlphaFoldDB" id="A0A6I0V8U8"/>
<comment type="caution">
    <text evidence="2">The sequence shown here is derived from an EMBL/GenBank/DDBJ whole genome shotgun (WGS) entry which is preliminary data.</text>
</comment>
<feature type="region of interest" description="Disordered" evidence="1">
    <location>
        <begin position="1"/>
        <end position="63"/>
    </location>
</feature>
<name>A0A6I0V8U8_BIFAD</name>
<accession>A0A6I0V8U8</accession>
<dbReference type="Proteomes" id="UP000470926">
    <property type="component" value="Unassembled WGS sequence"/>
</dbReference>
<evidence type="ECO:0000256" key="1">
    <source>
        <dbReference type="SAM" id="MobiDB-lite"/>
    </source>
</evidence>
<dbReference type="EMBL" id="WDFR01000003">
    <property type="protein sequence ID" value="KAB6029383.1"/>
    <property type="molecule type" value="Genomic_DNA"/>
</dbReference>
<reference evidence="2 3" key="1">
    <citation type="journal article" date="2019" name="Nat. Med.">
        <title>A library of human gut bacterial isolates paired with longitudinal multiomics data enables mechanistic microbiome research.</title>
        <authorList>
            <person name="Poyet M."/>
            <person name="Groussin M."/>
            <person name="Gibbons S.M."/>
            <person name="Avila-Pacheco J."/>
            <person name="Jiang X."/>
            <person name="Kearney S.M."/>
            <person name="Perrotta A.R."/>
            <person name="Berdy B."/>
            <person name="Zhao S."/>
            <person name="Lieberman T.D."/>
            <person name="Swanson P.K."/>
            <person name="Smith M."/>
            <person name="Roesemann S."/>
            <person name="Alexander J.E."/>
            <person name="Rich S.A."/>
            <person name="Livny J."/>
            <person name="Vlamakis H."/>
            <person name="Clish C."/>
            <person name="Bullock K."/>
            <person name="Deik A."/>
            <person name="Scott J."/>
            <person name="Pierce K.A."/>
            <person name="Xavier R.J."/>
            <person name="Alm E.J."/>
        </authorList>
    </citation>
    <scope>NUCLEOTIDE SEQUENCE [LARGE SCALE GENOMIC DNA]</scope>
    <source>
        <strain evidence="2 3">BIOML-A26</strain>
    </source>
</reference>
<gene>
    <name evidence="2" type="ORF">GA542_06735</name>
</gene>
<organism evidence="2 3">
    <name type="scientific">Bifidobacterium adolescentis</name>
    <dbReference type="NCBI Taxonomy" id="1680"/>
    <lineage>
        <taxon>Bacteria</taxon>
        <taxon>Bacillati</taxon>
        <taxon>Actinomycetota</taxon>
        <taxon>Actinomycetes</taxon>
        <taxon>Bifidobacteriales</taxon>
        <taxon>Bifidobacteriaceae</taxon>
        <taxon>Bifidobacterium</taxon>
    </lineage>
</organism>